<proteinExistence type="predicted"/>
<dbReference type="EMBL" id="CAJNOG010000486">
    <property type="protein sequence ID" value="CAF1266096.1"/>
    <property type="molecule type" value="Genomic_DNA"/>
</dbReference>
<dbReference type="Proteomes" id="UP000663845">
    <property type="component" value="Unassembled WGS sequence"/>
</dbReference>
<comment type="caution">
    <text evidence="1">The sequence shown here is derived from an EMBL/GenBank/DDBJ whole genome shotgun (WGS) entry which is preliminary data.</text>
</comment>
<organism evidence="1 2">
    <name type="scientific">Adineta steineri</name>
    <dbReference type="NCBI Taxonomy" id="433720"/>
    <lineage>
        <taxon>Eukaryota</taxon>
        <taxon>Metazoa</taxon>
        <taxon>Spiralia</taxon>
        <taxon>Gnathifera</taxon>
        <taxon>Rotifera</taxon>
        <taxon>Eurotatoria</taxon>
        <taxon>Bdelloidea</taxon>
        <taxon>Adinetida</taxon>
        <taxon>Adinetidae</taxon>
        <taxon>Adineta</taxon>
    </lineage>
</organism>
<sequence length="510" mass="59708">MLNNSIGAPTPKSVQSETTKTPVPVTNFIIPEWVHCELCKRREYNGINNIRLSLAYCHPCGHIICRDCAIQTMNGNTFHVTETQVREQVYKLYANMYKQLFDVFDYQDAKWNQLMLHRTEYLRQMNKIKKGMMELEETKRINKELIKIFQEHEQLIHQDNSRYQQQPIRQYQSVNNQMRPSSVASSTSLNFVAPQQQQQQIIHNPSSIIKPLVTGTLPNSQQHVSRPEPDKLMTYEQAMIYAHPSLKDALRLAHRLQSETTKTPVPVTNFIIPEWVHCELCKRREYNGINNIRLSLAYCHPCGHIICRDCAIQTMNGNTFHVTETQVREQVYKLYANMYKQLFDVFDYQDTKWNQLMLHRTEYLRQMNKIKKGMMELEETKRINKELIKIFQEHEQLIHQDNSRYQQPIRQYQSVNTQMRPSSVASSTSLNFVAPQQQQQQIIHNPSSIIKPQVTGTLPNSQQNVSRPEPDKLMTYEQAMIYAHPSLKDALRLAHRRKMSSKNSGTTTSK</sequence>
<evidence type="ECO:0000313" key="2">
    <source>
        <dbReference type="Proteomes" id="UP000663845"/>
    </source>
</evidence>
<name>A0A815B4C5_9BILA</name>
<protein>
    <recommendedName>
        <fullName evidence="3">RING-type domain-containing protein</fullName>
    </recommendedName>
</protein>
<reference evidence="1" key="1">
    <citation type="submission" date="2021-02" db="EMBL/GenBank/DDBJ databases">
        <authorList>
            <person name="Nowell W R."/>
        </authorList>
    </citation>
    <scope>NUCLEOTIDE SEQUENCE</scope>
</reference>
<accession>A0A815B4C5</accession>
<dbReference type="AlphaFoldDB" id="A0A815B4C5"/>
<evidence type="ECO:0008006" key="3">
    <source>
        <dbReference type="Google" id="ProtNLM"/>
    </source>
</evidence>
<gene>
    <name evidence="1" type="ORF">JYZ213_LOCUS30425</name>
</gene>
<evidence type="ECO:0000313" key="1">
    <source>
        <dbReference type="EMBL" id="CAF1266096.1"/>
    </source>
</evidence>